<sequence length="332" mass="38330">MFDDIFGPKCERDFYDELCTRGPDAFSNFIMVLKSAGYYEIADDLQIKKDNEQVPVYYKMDSDPFIGYCLIIMNQEFDKKKCYREGCQVDAVALKNLFEKLKYDVQIEWNKEGDQMMSILKKFSEKTEFKNVDSCIVYILSHGGQLQNLDYILGTDLERVYKQDIYSMFNNKNCNLLIGKPKIFFFQACRGELLDYGVSKNSCACDANHNTNNQSSPDWVNVSSLKFDKDRIVEMKYPYCSDMFIVHSSLPDHKSWKNHLAGSWLCQDLVSVVSEHYDKYDLATMMTFVNSKQIVRESADGCKQITHFEQVGVTGLLQFKRSKKGATSSKTS</sequence>
<keyword evidence="10" id="KW-1185">Reference proteome</keyword>
<gene>
    <name evidence="9" type="primary">CASP2</name>
    <name evidence="9" type="ORF">AVEN_258526_1</name>
</gene>
<proteinExistence type="inferred from homology"/>
<dbReference type="PIRSF" id="PIRSF038001">
    <property type="entry name" value="Caspase_ICE"/>
    <property type="match status" value="1"/>
</dbReference>
<reference evidence="9 10" key="1">
    <citation type="journal article" date="2019" name="Sci. Rep.">
        <title>Orb-weaving spider Araneus ventricosus genome elucidates the spidroin gene catalogue.</title>
        <authorList>
            <person name="Kono N."/>
            <person name="Nakamura H."/>
            <person name="Ohtoshi R."/>
            <person name="Moran D.A.P."/>
            <person name="Shinohara A."/>
            <person name="Yoshida Y."/>
            <person name="Fujiwara M."/>
            <person name="Mori M."/>
            <person name="Tomita M."/>
            <person name="Arakawa K."/>
        </authorList>
    </citation>
    <scope>NUCLEOTIDE SEQUENCE [LARGE SCALE GENOMIC DNA]</scope>
</reference>
<dbReference type="PROSITE" id="PS50207">
    <property type="entry name" value="CASPASE_P10"/>
    <property type="match status" value="1"/>
</dbReference>
<dbReference type="OrthoDB" id="6044770at2759"/>
<dbReference type="Pfam" id="PF00656">
    <property type="entry name" value="Peptidase_C14"/>
    <property type="match status" value="1"/>
</dbReference>
<dbReference type="InterPro" id="IPR001309">
    <property type="entry name" value="Pept_C14_p20"/>
</dbReference>
<dbReference type="AlphaFoldDB" id="A0A4Y2I6R2"/>
<feature type="active site" evidence="5">
    <location>
        <position position="189"/>
    </location>
</feature>
<evidence type="ECO:0000259" key="8">
    <source>
        <dbReference type="PROSITE" id="PS50208"/>
    </source>
</evidence>
<dbReference type="EMBL" id="BGPR01002401">
    <property type="protein sequence ID" value="GBM72816.1"/>
    <property type="molecule type" value="Genomic_DNA"/>
</dbReference>
<dbReference type="PROSITE" id="PS50208">
    <property type="entry name" value="CASPASE_P20"/>
    <property type="match status" value="1"/>
</dbReference>
<protein>
    <submittedName>
        <fullName evidence="9">Caspase-2</fullName>
    </submittedName>
</protein>
<evidence type="ECO:0000259" key="7">
    <source>
        <dbReference type="PROSITE" id="PS50207"/>
    </source>
</evidence>
<comment type="caution">
    <text evidence="9">The sequence shown here is derived from an EMBL/GenBank/DDBJ whole genome shotgun (WGS) entry which is preliminary data.</text>
</comment>
<keyword evidence="2" id="KW-0645">Protease</keyword>
<evidence type="ECO:0000313" key="10">
    <source>
        <dbReference type="Proteomes" id="UP000499080"/>
    </source>
</evidence>
<dbReference type="PANTHER" id="PTHR47901">
    <property type="entry name" value="CASPASE RECRUITMENT DOMAIN-CONTAINING PROTEIN 18"/>
    <property type="match status" value="1"/>
</dbReference>
<dbReference type="InterPro" id="IPR033139">
    <property type="entry name" value="Caspase_cys_AS"/>
</dbReference>
<dbReference type="Gene3D" id="3.40.50.1460">
    <property type="match status" value="1"/>
</dbReference>
<evidence type="ECO:0000256" key="5">
    <source>
        <dbReference type="PIRSR" id="PIRSR038001-1"/>
    </source>
</evidence>
<dbReference type="GO" id="GO:0006508">
    <property type="term" value="P:proteolysis"/>
    <property type="evidence" value="ECO:0007669"/>
    <property type="project" value="UniProtKB-KW"/>
</dbReference>
<dbReference type="InterPro" id="IPR015917">
    <property type="entry name" value="Pept_C14A"/>
</dbReference>
<name>A0A4Y2I6R2_ARAVE</name>
<feature type="domain" description="Caspase family p20" evidence="8">
    <location>
        <begin position="67"/>
        <end position="193"/>
    </location>
</feature>
<feature type="active site" evidence="5">
    <location>
        <position position="142"/>
    </location>
</feature>
<organism evidence="9 10">
    <name type="scientific">Araneus ventricosus</name>
    <name type="common">Orbweaver spider</name>
    <name type="synonym">Epeira ventricosa</name>
    <dbReference type="NCBI Taxonomy" id="182803"/>
    <lineage>
        <taxon>Eukaryota</taxon>
        <taxon>Metazoa</taxon>
        <taxon>Ecdysozoa</taxon>
        <taxon>Arthropoda</taxon>
        <taxon>Chelicerata</taxon>
        <taxon>Arachnida</taxon>
        <taxon>Araneae</taxon>
        <taxon>Araneomorphae</taxon>
        <taxon>Entelegynae</taxon>
        <taxon>Araneoidea</taxon>
        <taxon>Araneidae</taxon>
        <taxon>Araneus</taxon>
    </lineage>
</organism>
<feature type="domain" description="Caspase family p10" evidence="7">
    <location>
        <begin position="233"/>
        <end position="292"/>
    </location>
</feature>
<dbReference type="SUPFAM" id="SSF52129">
    <property type="entry name" value="Caspase-like"/>
    <property type="match status" value="1"/>
</dbReference>
<evidence type="ECO:0000313" key="9">
    <source>
        <dbReference type="EMBL" id="GBM72816.1"/>
    </source>
</evidence>
<dbReference type="SMART" id="SM00115">
    <property type="entry name" value="CASc"/>
    <property type="match status" value="1"/>
</dbReference>
<keyword evidence="4" id="KW-0378">Hydrolase</keyword>
<dbReference type="PANTHER" id="PTHR47901:SF8">
    <property type="entry name" value="CASPASE-3"/>
    <property type="match status" value="1"/>
</dbReference>
<comment type="similarity">
    <text evidence="1 6">Belongs to the peptidase C14A family.</text>
</comment>
<dbReference type="Proteomes" id="UP000499080">
    <property type="component" value="Unassembled WGS sequence"/>
</dbReference>
<dbReference type="GO" id="GO:0006915">
    <property type="term" value="P:apoptotic process"/>
    <property type="evidence" value="ECO:0007669"/>
    <property type="project" value="UniProtKB-KW"/>
</dbReference>
<dbReference type="InterPro" id="IPR029030">
    <property type="entry name" value="Caspase-like_dom_sf"/>
</dbReference>
<dbReference type="PROSITE" id="PS01122">
    <property type="entry name" value="CASPASE_CYS"/>
    <property type="match status" value="1"/>
</dbReference>
<evidence type="ECO:0000256" key="1">
    <source>
        <dbReference type="ARBA" id="ARBA00010134"/>
    </source>
</evidence>
<evidence type="ECO:0000256" key="4">
    <source>
        <dbReference type="ARBA" id="ARBA00022801"/>
    </source>
</evidence>
<evidence type="ECO:0000256" key="2">
    <source>
        <dbReference type="ARBA" id="ARBA00022670"/>
    </source>
</evidence>
<dbReference type="InterPro" id="IPR011600">
    <property type="entry name" value="Pept_C14_caspase"/>
</dbReference>
<dbReference type="GO" id="GO:0004197">
    <property type="term" value="F:cysteine-type endopeptidase activity"/>
    <property type="evidence" value="ECO:0007669"/>
    <property type="project" value="InterPro"/>
</dbReference>
<keyword evidence="3" id="KW-0053">Apoptosis</keyword>
<evidence type="ECO:0000256" key="3">
    <source>
        <dbReference type="ARBA" id="ARBA00022703"/>
    </source>
</evidence>
<dbReference type="PRINTS" id="PR00376">
    <property type="entry name" value="IL1BCENZYME"/>
</dbReference>
<accession>A0A4Y2I6R2</accession>
<dbReference type="InterPro" id="IPR002138">
    <property type="entry name" value="Pept_C14_p10"/>
</dbReference>
<dbReference type="InterPro" id="IPR002398">
    <property type="entry name" value="Pept_C14"/>
</dbReference>
<evidence type="ECO:0000256" key="6">
    <source>
        <dbReference type="RuleBase" id="RU003971"/>
    </source>
</evidence>